<dbReference type="InterPro" id="IPR003719">
    <property type="entry name" value="Phenazine_PhzF-like"/>
</dbReference>
<dbReference type="Pfam" id="PF02567">
    <property type="entry name" value="PhzC-PhzF"/>
    <property type="match status" value="1"/>
</dbReference>
<accession>A0A427ANB3</accession>
<dbReference type="PANTHER" id="PTHR13774:SF17">
    <property type="entry name" value="PHENAZINE BIOSYNTHESIS-LIKE DOMAIN-CONTAINING PROTEIN"/>
    <property type="match status" value="1"/>
</dbReference>
<dbReference type="Gene3D" id="3.10.310.10">
    <property type="entry name" value="Diaminopimelate Epimerase, Chain A, domain 1"/>
    <property type="match status" value="1"/>
</dbReference>
<dbReference type="Proteomes" id="UP000287651">
    <property type="component" value="Unassembled WGS sequence"/>
</dbReference>
<dbReference type="AlphaFoldDB" id="A0A427ANB3"/>
<evidence type="ECO:0000313" key="4">
    <source>
        <dbReference type="Proteomes" id="UP000287651"/>
    </source>
</evidence>
<dbReference type="SUPFAM" id="SSF54506">
    <property type="entry name" value="Diaminopimelate epimerase-like"/>
    <property type="match status" value="1"/>
</dbReference>
<reference evidence="3 4" key="1">
    <citation type="journal article" date="2014" name="Agronomy (Basel)">
        <title>A Draft Genome Sequence for Ensete ventricosum, the Drought-Tolerant Tree Against Hunger.</title>
        <authorList>
            <person name="Harrison J."/>
            <person name="Moore K.A."/>
            <person name="Paszkiewicz K."/>
            <person name="Jones T."/>
            <person name="Grant M."/>
            <person name="Ambacheew D."/>
            <person name="Muzemil S."/>
            <person name="Studholme D.J."/>
        </authorList>
    </citation>
    <scope>NUCLEOTIDE SEQUENCE [LARGE SCALE GENOMIC DNA]</scope>
</reference>
<protein>
    <submittedName>
        <fullName evidence="3">Uncharacterized protein</fullName>
    </submittedName>
</protein>
<dbReference type="PANTHER" id="PTHR13774">
    <property type="entry name" value="PHENAZINE BIOSYNTHESIS PROTEIN"/>
    <property type="match status" value="1"/>
</dbReference>
<keyword evidence="2" id="KW-0413">Isomerase</keyword>
<dbReference type="GO" id="GO:0016853">
    <property type="term" value="F:isomerase activity"/>
    <property type="evidence" value="ECO:0007669"/>
    <property type="project" value="UniProtKB-KW"/>
</dbReference>
<gene>
    <name evidence="3" type="ORF">B296_00003163</name>
</gene>
<comment type="caution">
    <text evidence="3">The sequence shown here is derived from an EMBL/GenBank/DDBJ whole genome shotgun (WGS) entry which is preliminary data.</text>
</comment>
<dbReference type="GO" id="GO:0005737">
    <property type="term" value="C:cytoplasm"/>
    <property type="evidence" value="ECO:0007669"/>
    <property type="project" value="TreeGrafter"/>
</dbReference>
<evidence type="ECO:0000313" key="3">
    <source>
        <dbReference type="EMBL" id="RRT77712.1"/>
    </source>
</evidence>
<proteinExistence type="inferred from homology"/>
<dbReference type="EMBL" id="AMZH03001861">
    <property type="protein sequence ID" value="RRT77712.1"/>
    <property type="molecule type" value="Genomic_DNA"/>
</dbReference>
<organism evidence="3 4">
    <name type="scientific">Ensete ventricosum</name>
    <name type="common">Abyssinian banana</name>
    <name type="synonym">Musa ensete</name>
    <dbReference type="NCBI Taxonomy" id="4639"/>
    <lineage>
        <taxon>Eukaryota</taxon>
        <taxon>Viridiplantae</taxon>
        <taxon>Streptophyta</taxon>
        <taxon>Embryophyta</taxon>
        <taxon>Tracheophyta</taxon>
        <taxon>Spermatophyta</taxon>
        <taxon>Magnoliopsida</taxon>
        <taxon>Liliopsida</taxon>
        <taxon>Zingiberales</taxon>
        <taxon>Musaceae</taxon>
        <taxon>Ensete</taxon>
    </lineage>
</organism>
<evidence type="ECO:0000256" key="2">
    <source>
        <dbReference type="ARBA" id="ARBA00023235"/>
    </source>
</evidence>
<name>A0A427ANB3_ENSVE</name>
<evidence type="ECO:0000256" key="1">
    <source>
        <dbReference type="ARBA" id="ARBA00008270"/>
    </source>
</evidence>
<sequence>MAKRAVRYAVIDAFTGSPFKGNPAAVCLLDSSSPEEEVSDEWMQSVATEFNISETCFVSRAISDVGAGSDGPSSGACLPRFSLRWFTPVAEVTLCPRSFVLYHAFSTRLMLRLSSGDGTLWDPIRGPPFHPIRNVSTTWSDPSMQDCQRYLAGESELVGDPIARSPDRFLKA</sequence>
<comment type="similarity">
    <text evidence="1">Belongs to the PhzF family.</text>
</comment>